<evidence type="ECO:0000313" key="1">
    <source>
        <dbReference type="EMBL" id="WMW66669.1"/>
    </source>
</evidence>
<evidence type="ECO:0000313" key="2">
    <source>
        <dbReference type="Proteomes" id="UP001180616"/>
    </source>
</evidence>
<evidence type="ECO:0008006" key="3">
    <source>
        <dbReference type="Google" id="ProtNLM"/>
    </source>
</evidence>
<protein>
    <recommendedName>
        <fullName evidence="3">DUF2634 domain-containing protein</fullName>
    </recommendedName>
</protein>
<proteinExistence type="predicted"/>
<sequence>MRYRRLDEARDYAFGHGGADYLTDSPECVAQAVGTRLRLLAGEWFLDLQEGTPYAPAVLGRHTKESYDPVIRARILETEGVTGIAEYESEYDGETRRLVVSVTIDTVYGTATVQEVM</sequence>
<dbReference type="InterPro" id="IPR020288">
    <property type="entry name" value="Sheath_initiator"/>
</dbReference>
<dbReference type="Pfam" id="PF10934">
    <property type="entry name" value="Sheath_initiator"/>
    <property type="match status" value="1"/>
</dbReference>
<dbReference type="EMBL" id="CP133659">
    <property type="protein sequence ID" value="WMW66669.1"/>
    <property type="molecule type" value="Genomic_DNA"/>
</dbReference>
<dbReference type="Proteomes" id="UP001180616">
    <property type="component" value="Chromosome"/>
</dbReference>
<accession>A0ABY9R4K6</accession>
<gene>
    <name evidence="1" type="ORF">KPS_001273</name>
</gene>
<keyword evidence="2" id="KW-1185">Reference proteome</keyword>
<organism evidence="1 2">
    <name type="scientific">Nitratidesulfovibrio liaohensis</name>
    <dbReference type="NCBI Taxonomy" id="2604158"/>
    <lineage>
        <taxon>Bacteria</taxon>
        <taxon>Pseudomonadati</taxon>
        <taxon>Thermodesulfobacteriota</taxon>
        <taxon>Desulfovibrionia</taxon>
        <taxon>Desulfovibrionales</taxon>
        <taxon>Desulfovibrionaceae</taxon>
        <taxon>Nitratidesulfovibrio</taxon>
    </lineage>
</organism>
<dbReference type="RefSeq" id="WP_309542533.1">
    <property type="nucleotide sequence ID" value="NZ_CP133659.1"/>
</dbReference>
<name>A0ABY9R4K6_9BACT</name>
<reference evidence="1" key="1">
    <citation type="submission" date="2023-09" db="EMBL/GenBank/DDBJ databases">
        <authorList>
            <consortium name="CW5 consortium"/>
            <person name="Lu C.-W."/>
        </authorList>
    </citation>
    <scope>NUCLEOTIDE SEQUENCE</scope>
    <source>
        <strain evidence="1">KPS</strain>
    </source>
</reference>